<organism evidence="1">
    <name type="scientific">Notodromas monacha</name>
    <dbReference type="NCBI Taxonomy" id="399045"/>
    <lineage>
        <taxon>Eukaryota</taxon>
        <taxon>Metazoa</taxon>
        <taxon>Ecdysozoa</taxon>
        <taxon>Arthropoda</taxon>
        <taxon>Crustacea</taxon>
        <taxon>Oligostraca</taxon>
        <taxon>Ostracoda</taxon>
        <taxon>Podocopa</taxon>
        <taxon>Podocopida</taxon>
        <taxon>Cypridocopina</taxon>
        <taxon>Cypridoidea</taxon>
        <taxon>Cyprididae</taxon>
        <taxon>Notodromas</taxon>
    </lineage>
</organism>
<dbReference type="EMBL" id="OA882040">
    <property type="protein sequence ID" value="CAD7272106.1"/>
    <property type="molecule type" value="Genomic_DNA"/>
</dbReference>
<dbReference type="EMBL" id="CAJPEX010000003">
    <property type="protein sequence ID" value="CAG0912258.1"/>
    <property type="molecule type" value="Genomic_DNA"/>
</dbReference>
<gene>
    <name evidence="1" type="ORF">NMOB1V02_LOCUS55</name>
</gene>
<proteinExistence type="predicted"/>
<evidence type="ECO:0000313" key="1">
    <source>
        <dbReference type="EMBL" id="CAD7272106.1"/>
    </source>
</evidence>
<name>A0A7R9G8M5_9CRUS</name>
<accession>A0A7R9G8M5</accession>
<keyword evidence="2" id="KW-1185">Reference proteome</keyword>
<protein>
    <submittedName>
        <fullName evidence="1">Uncharacterized protein</fullName>
    </submittedName>
</protein>
<dbReference type="Proteomes" id="UP000678499">
    <property type="component" value="Unassembled WGS sequence"/>
</dbReference>
<dbReference type="AlphaFoldDB" id="A0A7R9G8M5"/>
<sequence>MKLARGPHVAFPGLSRVRTSHPYIEVMVPARIYARVTIHSSPSSPPGAKLCAWADARGWGLIDWGSGFDGSGLIFSLLVSVAEMKLPAAMRVVCLSEVITCLVVFTSVIIDDAPFIHKLAYYIGTCFLPPALMLTYPNKDAREPLTDYRTPCYKCVCIFSGRKSNSPLQLDNRSSSLVSGATREAVLENPNPIQYSIGEGLTGRKGDDLKPTLSRREHQRAFQFSALAGRLCHDPLCSR</sequence>
<evidence type="ECO:0000313" key="2">
    <source>
        <dbReference type="Proteomes" id="UP000678499"/>
    </source>
</evidence>
<reference evidence="1" key="1">
    <citation type="submission" date="2020-11" db="EMBL/GenBank/DDBJ databases">
        <authorList>
            <person name="Tran Van P."/>
        </authorList>
    </citation>
    <scope>NUCLEOTIDE SEQUENCE</scope>
</reference>